<dbReference type="OrthoDB" id="9811902at2"/>
<dbReference type="InterPro" id="IPR001296">
    <property type="entry name" value="Glyco_trans_1"/>
</dbReference>
<dbReference type="PANTHER" id="PTHR45947:SF3">
    <property type="entry name" value="SULFOQUINOVOSYL TRANSFERASE SQD2"/>
    <property type="match status" value="1"/>
</dbReference>
<protein>
    <submittedName>
        <fullName evidence="3">Glycosyltransferase involved in cell wall bisynthesis</fullName>
    </submittedName>
</protein>
<keyword evidence="3" id="KW-0808">Transferase</keyword>
<dbReference type="InterPro" id="IPR028098">
    <property type="entry name" value="Glyco_trans_4-like_N"/>
</dbReference>
<dbReference type="Gene3D" id="3.40.50.2000">
    <property type="entry name" value="Glycogen Phosphorylase B"/>
    <property type="match status" value="2"/>
</dbReference>
<dbReference type="EMBL" id="FQYY01000003">
    <property type="protein sequence ID" value="SHI66822.1"/>
    <property type="molecule type" value="Genomic_DNA"/>
</dbReference>
<reference evidence="3 4" key="1">
    <citation type="submission" date="2016-11" db="EMBL/GenBank/DDBJ databases">
        <authorList>
            <person name="Jaros S."/>
            <person name="Januszkiewicz K."/>
            <person name="Wedrychowicz H."/>
        </authorList>
    </citation>
    <scope>NUCLEOTIDE SEQUENCE [LARGE SCALE GENOMIC DNA]</scope>
    <source>
        <strain evidence="3 4">DSM 21425</strain>
    </source>
</reference>
<dbReference type="SUPFAM" id="SSF53756">
    <property type="entry name" value="UDP-Glycosyltransferase/glycogen phosphorylase"/>
    <property type="match status" value="1"/>
</dbReference>
<evidence type="ECO:0000313" key="3">
    <source>
        <dbReference type="EMBL" id="SHI66822.1"/>
    </source>
</evidence>
<dbReference type="Pfam" id="PF00534">
    <property type="entry name" value="Glycos_transf_1"/>
    <property type="match status" value="1"/>
</dbReference>
<dbReference type="InterPro" id="IPR050194">
    <property type="entry name" value="Glycosyltransferase_grp1"/>
</dbReference>
<dbReference type="PANTHER" id="PTHR45947">
    <property type="entry name" value="SULFOQUINOVOSYL TRANSFERASE SQD2"/>
    <property type="match status" value="1"/>
</dbReference>
<feature type="domain" description="Glycosyltransferase subfamily 4-like N-terminal" evidence="2">
    <location>
        <begin position="17"/>
        <end position="189"/>
    </location>
</feature>
<evidence type="ECO:0000259" key="2">
    <source>
        <dbReference type="Pfam" id="PF13579"/>
    </source>
</evidence>
<gene>
    <name evidence="3" type="ORF">SAMN04488096_103246</name>
</gene>
<accession>A0A1M6D0L3</accession>
<dbReference type="AlphaFoldDB" id="A0A1M6D0L3"/>
<dbReference type="Pfam" id="PF13579">
    <property type="entry name" value="Glyco_trans_4_4"/>
    <property type="match status" value="1"/>
</dbReference>
<dbReference type="Proteomes" id="UP000184225">
    <property type="component" value="Unassembled WGS sequence"/>
</dbReference>
<organism evidence="3 4">
    <name type="scientific">Mesonia phycicola</name>
    <dbReference type="NCBI Taxonomy" id="579105"/>
    <lineage>
        <taxon>Bacteria</taxon>
        <taxon>Pseudomonadati</taxon>
        <taxon>Bacteroidota</taxon>
        <taxon>Flavobacteriia</taxon>
        <taxon>Flavobacteriales</taxon>
        <taxon>Flavobacteriaceae</taxon>
        <taxon>Mesonia</taxon>
    </lineage>
</organism>
<proteinExistence type="predicted"/>
<name>A0A1M6D0L3_9FLAO</name>
<evidence type="ECO:0000313" key="4">
    <source>
        <dbReference type="Proteomes" id="UP000184225"/>
    </source>
</evidence>
<dbReference type="STRING" id="579105.SAMN04488096_103246"/>
<evidence type="ECO:0000259" key="1">
    <source>
        <dbReference type="Pfam" id="PF00534"/>
    </source>
</evidence>
<dbReference type="RefSeq" id="WP_073149215.1">
    <property type="nucleotide sequence ID" value="NZ_FQYY01000003.1"/>
</dbReference>
<dbReference type="CDD" id="cd03794">
    <property type="entry name" value="GT4_WbuB-like"/>
    <property type="match status" value="1"/>
</dbReference>
<feature type="domain" description="Glycosyl transferase family 1" evidence="1">
    <location>
        <begin position="211"/>
        <end position="358"/>
    </location>
</feature>
<dbReference type="GO" id="GO:0016758">
    <property type="term" value="F:hexosyltransferase activity"/>
    <property type="evidence" value="ECO:0007669"/>
    <property type="project" value="TreeGrafter"/>
</dbReference>
<keyword evidence="4" id="KW-1185">Reference proteome</keyword>
<sequence length="390" mass="44109">MKKITIISNYFPPETGAASNRISKLVLGLKERGFEVSVICPLPNYPKGKIFEGYQGKISVTENYYGINVRRLWVYANNSANKFKRLLGMVSFSLSFVCLALFKPSKIAKTVIIQSPPLIIAHAVLRILSSKKRTLILNVSDLWPSAGYELGAIQKGRAYDLLEKIEKYNYKKPSLVLGQSKEILERVTTIIPQQRTFLYRNFPQPPIQQKEPYYSNEDSIKIIYAGLLGIAQGIVKLCKEIELNKAELHIYGAGAEKEELETYLKSSDKQIIYHGEVQREELLKLLNSFDLAIVPLVRSIYGSTPSKIYEMAHNHLPILYFAGGEGENVIKTNNLGYVVAPGDFEALNELIKKLDLTEINNLKKDISTTALKNFNIDKQLDDLKKVLLEY</sequence>